<dbReference type="RefSeq" id="WP_170975511.1">
    <property type="nucleotide sequence ID" value="NZ_SZPQ01000062.1"/>
</dbReference>
<gene>
    <name evidence="2" type="ORF">FCN80_23985</name>
</gene>
<keyword evidence="1" id="KW-0732">Signal</keyword>
<proteinExistence type="predicted"/>
<evidence type="ECO:0000313" key="2">
    <source>
        <dbReference type="EMBL" id="TKI02762.1"/>
    </source>
</evidence>
<organism evidence="2 3">
    <name type="scientific">Martelella alba</name>
    <dbReference type="NCBI Taxonomy" id="2590451"/>
    <lineage>
        <taxon>Bacteria</taxon>
        <taxon>Pseudomonadati</taxon>
        <taxon>Pseudomonadota</taxon>
        <taxon>Alphaproteobacteria</taxon>
        <taxon>Hyphomicrobiales</taxon>
        <taxon>Aurantimonadaceae</taxon>
        <taxon>Martelella</taxon>
    </lineage>
</organism>
<sequence>MMIKILVFLCVGLFSFSTLSRELTQEERKAVENTIRNEMKDPDSAKFYHWDFPYPDKSSIYCGLVNGKNSYGAYAGKQLFVTFVVKNNEGEIVALSFDINESTGEPVNPDAISSLCASGGYDIPVKKMFYDDINKERKKRGIPNLSRIYIRE</sequence>
<dbReference type="Proteomes" id="UP000305202">
    <property type="component" value="Unassembled WGS sequence"/>
</dbReference>
<reference evidence="2 3" key="1">
    <citation type="submission" date="2019-04" db="EMBL/GenBank/DDBJ databases">
        <authorList>
            <person name="Li M."/>
            <person name="Gao C."/>
        </authorList>
    </citation>
    <scope>NUCLEOTIDE SEQUENCE [LARGE SCALE GENOMIC DNA]</scope>
    <source>
        <strain evidence="2 3">BGMRC 2031</strain>
    </source>
</reference>
<dbReference type="EMBL" id="SZPQ01000062">
    <property type="protein sequence ID" value="TKI02762.1"/>
    <property type="molecule type" value="Genomic_DNA"/>
</dbReference>
<evidence type="ECO:0000313" key="3">
    <source>
        <dbReference type="Proteomes" id="UP000305202"/>
    </source>
</evidence>
<feature type="chain" id="PRO_5045149311" description="TonB C-terminal domain-containing protein" evidence="1">
    <location>
        <begin position="21"/>
        <end position="152"/>
    </location>
</feature>
<name>A0ABY2SDT9_9HYPH</name>
<protein>
    <recommendedName>
        <fullName evidence="4">TonB C-terminal domain-containing protein</fullName>
    </recommendedName>
</protein>
<comment type="caution">
    <text evidence="2">The sequence shown here is derived from an EMBL/GenBank/DDBJ whole genome shotgun (WGS) entry which is preliminary data.</text>
</comment>
<keyword evidence="3" id="KW-1185">Reference proteome</keyword>
<feature type="signal peptide" evidence="1">
    <location>
        <begin position="1"/>
        <end position="20"/>
    </location>
</feature>
<evidence type="ECO:0008006" key="4">
    <source>
        <dbReference type="Google" id="ProtNLM"/>
    </source>
</evidence>
<evidence type="ECO:0000256" key="1">
    <source>
        <dbReference type="SAM" id="SignalP"/>
    </source>
</evidence>
<accession>A0ABY2SDT9</accession>